<accession>A0A831RVZ3</accession>
<dbReference type="PANTHER" id="PTHR12788">
    <property type="entry name" value="PROTEIN-TYROSINE SULFOTRANSFERASE 2"/>
    <property type="match status" value="1"/>
</dbReference>
<dbReference type="GO" id="GO:0008476">
    <property type="term" value="F:protein-tyrosine sulfotransferase activity"/>
    <property type="evidence" value="ECO:0007669"/>
    <property type="project" value="InterPro"/>
</dbReference>
<dbReference type="SUPFAM" id="SSF52540">
    <property type="entry name" value="P-loop containing nucleoside triphosphate hydrolases"/>
    <property type="match status" value="1"/>
</dbReference>
<dbReference type="Pfam" id="PF13432">
    <property type="entry name" value="TPR_16"/>
    <property type="match status" value="1"/>
</dbReference>
<reference evidence="3" key="1">
    <citation type="journal article" date="2020" name="mSystems">
        <title>Genome- and Community-Level Interaction Insights into Carbon Utilization and Element Cycling Functions of Hydrothermarchaeota in Hydrothermal Sediment.</title>
        <authorList>
            <person name="Zhou Z."/>
            <person name="Liu Y."/>
            <person name="Xu W."/>
            <person name="Pan J."/>
            <person name="Luo Z.H."/>
            <person name="Li M."/>
        </authorList>
    </citation>
    <scope>NUCLEOTIDE SEQUENCE [LARGE SCALE GENOMIC DNA]</scope>
    <source>
        <strain evidence="3">HyVt-458</strain>
    </source>
</reference>
<dbReference type="InterPro" id="IPR019734">
    <property type="entry name" value="TPR_rpt"/>
</dbReference>
<dbReference type="InterPro" id="IPR026634">
    <property type="entry name" value="TPST-like"/>
</dbReference>
<evidence type="ECO:0000256" key="1">
    <source>
        <dbReference type="ARBA" id="ARBA00022679"/>
    </source>
</evidence>
<gene>
    <name evidence="3" type="ORF">ENJ12_00970</name>
</gene>
<feature type="repeat" description="TPR" evidence="2">
    <location>
        <begin position="102"/>
        <end position="135"/>
    </location>
</feature>
<dbReference type="Pfam" id="PF13414">
    <property type="entry name" value="TPR_11"/>
    <property type="match status" value="1"/>
</dbReference>
<proteinExistence type="predicted"/>
<protein>
    <submittedName>
        <fullName evidence="3">Sulfotransferase family protein</fullName>
    </submittedName>
</protein>
<dbReference type="InterPro" id="IPR027417">
    <property type="entry name" value="P-loop_NTPase"/>
</dbReference>
<dbReference type="Pfam" id="PF14559">
    <property type="entry name" value="TPR_19"/>
    <property type="match status" value="1"/>
</dbReference>
<dbReference type="EMBL" id="DRLF01000036">
    <property type="protein sequence ID" value="HEC05398.1"/>
    <property type="molecule type" value="Genomic_DNA"/>
</dbReference>
<dbReference type="Pfam" id="PF13424">
    <property type="entry name" value="TPR_12"/>
    <property type="match status" value="1"/>
</dbReference>
<evidence type="ECO:0000256" key="2">
    <source>
        <dbReference type="PROSITE-ProRule" id="PRU00339"/>
    </source>
</evidence>
<organism evidence="3">
    <name type="scientific">Thiolapillus brandeum</name>
    <dbReference type="NCBI Taxonomy" id="1076588"/>
    <lineage>
        <taxon>Bacteria</taxon>
        <taxon>Pseudomonadati</taxon>
        <taxon>Pseudomonadota</taxon>
        <taxon>Gammaproteobacteria</taxon>
        <taxon>Chromatiales</taxon>
        <taxon>Sedimenticolaceae</taxon>
        <taxon>Thiolapillus</taxon>
    </lineage>
</organism>
<dbReference type="PANTHER" id="PTHR12788:SF10">
    <property type="entry name" value="PROTEIN-TYROSINE SULFOTRANSFERASE"/>
    <property type="match status" value="1"/>
</dbReference>
<name>A0A831RVZ3_9GAMM</name>
<dbReference type="InterPro" id="IPR011990">
    <property type="entry name" value="TPR-like_helical_dom_sf"/>
</dbReference>
<dbReference type="SMART" id="SM00028">
    <property type="entry name" value="TPR"/>
    <property type="match status" value="8"/>
</dbReference>
<dbReference type="SUPFAM" id="SSF48452">
    <property type="entry name" value="TPR-like"/>
    <property type="match status" value="2"/>
</dbReference>
<dbReference type="Gene3D" id="1.25.40.10">
    <property type="entry name" value="Tetratricopeptide repeat domain"/>
    <property type="match status" value="2"/>
</dbReference>
<feature type="repeat" description="TPR" evidence="2">
    <location>
        <begin position="204"/>
        <end position="237"/>
    </location>
</feature>
<dbReference type="PROSITE" id="PS50293">
    <property type="entry name" value="TPR_REGION"/>
    <property type="match status" value="1"/>
</dbReference>
<keyword evidence="1" id="KW-0808">Transferase</keyword>
<dbReference type="PROSITE" id="PS50005">
    <property type="entry name" value="TPR"/>
    <property type="match status" value="5"/>
</dbReference>
<evidence type="ECO:0000313" key="3">
    <source>
        <dbReference type="EMBL" id="HEC05398.1"/>
    </source>
</evidence>
<feature type="repeat" description="TPR" evidence="2">
    <location>
        <begin position="136"/>
        <end position="169"/>
    </location>
</feature>
<keyword evidence="2" id="KW-0802">TPR repeat</keyword>
<feature type="repeat" description="TPR" evidence="2">
    <location>
        <begin position="238"/>
        <end position="271"/>
    </location>
</feature>
<dbReference type="Gene3D" id="3.40.50.300">
    <property type="entry name" value="P-loop containing nucleotide triphosphate hydrolases"/>
    <property type="match status" value="1"/>
</dbReference>
<sequence>MENCCQPPWMLQCRTNATGRNPVLHVMPKKNVVIRSRLRKAEELMRQNRLAEAAALYQKLCETRGAGADLWVRLAVLKRRLGDFVGAEAAARKAIGFAPRMPAAHHTLGSALHMQRRLDEAIACYRKALDLQPDLEEAHYFLANALREMGELGPAADAYGELLRLNPDHFAGLNNLGALLTNLERSEEAIGLLSHALELREDSVETLTNLARAHIHIGSYGAAVDLLQRAAGIRPDFIDTLLELAWAYRLDGRFEASMELFDKVLDLAPGNERALIGKAKIHELLGDSEKAYLLLKPLLADEPAFNALSIYFDISRRVGKRDSAVDAIRRFLDSGKGNMAATAPLYFRLGKHFDEVGMYDQAMEYFHKANSLCNRSCDIGDAVALLESIQQVYDAGSIGRMVHADVRSDVPVFIVGMPRSGTSLVEQILSSHPEVHGAGETENIERAVRSLANSSGRKHYPVFVPDLTAASLRRVADQVLGKMLELSPSASRITDKMPQNFMYVGLILQMFPDCHIVHCRRHPLDTCLSCYFSEFASHYHNYAYDLEAVGRYYGIYNRIMEHWQSIFGDRIFDVDYEELVEDQERVSRALVDYCGLEWSDSCLTFHESERVVNTISYDQVRQPLYKRSSGRWRNYEKHLDALRNALGEAGVVI</sequence>
<dbReference type="Proteomes" id="UP000886339">
    <property type="component" value="Unassembled WGS sequence"/>
</dbReference>
<dbReference type="Pfam" id="PF13469">
    <property type="entry name" value="Sulfotransfer_3"/>
    <property type="match status" value="1"/>
</dbReference>
<feature type="repeat" description="TPR" evidence="2">
    <location>
        <begin position="343"/>
        <end position="376"/>
    </location>
</feature>
<dbReference type="AlphaFoldDB" id="A0A831RVZ3"/>
<comment type="caution">
    <text evidence="3">The sequence shown here is derived from an EMBL/GenBank/DDBJ whole genome shotgun (WGS) entry which is preliminary data.</text>
</comment>